<comment type="similarity">
    <text evidence="2 4">Belongs to the Nudix hydrolase family.</text>
</comment>
<dbReference type="AlphaFoldDB" id="A0A849K521"/>
<dbReference type="EMBL" id="JABFAJ010000011">
    <property type="protein sequence ID" value="NNU27139.1"/>
    <property type="molecule type" value="Genomic_DNA"/>
</dbReference>
<dbReference type="PANTHER" id="PTHR43046">
    <property type="entry name" value="GDP-MANNOSE MANNOSYL HYDROLASE"/>
    <property type="match status" value="1"/>
</dbReference>
<evidence type="ECO:0000313" key="6">
    <source>
        <dbReference type="EMBL" id="NNU27139.1"/>
    </source>
</evidence>
<dbReference type="PROSITE" id="PS51462">
    <property type="entry name" value="NUDIX"/>
    <property type="match status" value="1"/>
</dbReference>
<evidence type="ECO:0000313" key="7">
    <source>
        <dbReference type="Proteomes" id="UP000557204"/>
    </source>
</evidence>
<dbReference type="Proteomes" id="UP000557204">
    <property type="component" value="Unassembled WGS sequence"/>
</dbReference>
<gene>
    <name evidence="6" type="ORF">HLI28_06230</name>
</gene>
<dbReference type="InterPro" id="IPR020084">
    <property type="entry name" value="NUDIX_hydrolase_CS"/>
</dbReference>
<accession>A0A849K521</accession>
<feature type="domain" description="Nudix hydrolase" evidence="5">
    <location>
        <begin position="32"/>
        <end position="159"/>
    </location>
</feature>
<evidence type="ECO:0000256" key="1">
    <source>
        <dbReference type="ARBA" id="ARBA00001946"/>
    </source>
</evidence>
<evidence type="ECO:0000256" key="2">
    <source>
        <dbReference type="ARBA" id="ARBA00005582"/>
    </source>
</evidence>
<name>A0A849K521_9MICO</name>
<dbReference type="InterPro" id="IPR020476">
    <property type="entry name" value="Nudix_hydrolase"/>
</dbReference>
<dbReference type="SUPFAM" id="SSF55811">
    <property type="entry name" value="Nudix"/>
    <property type="match status" value="1"/>
</dbReference>
<dbReference type="CDD" id="cd04693">
    <property type="entry name" value="NUDIX_Hydrolase"/>
    <property type="match status" value="1"/>
</dbReference>
<comment type="cofactor">
    <cofactor evidence="1">
        <name>Mg(2+)</name>
        <dbReference type="ChEBI" id="CHEBI:18420"/>
    </cofactor>
</comment>
<dbReference type="PRINTS" id="PR00502">
    <property type="entry name" value="NUDIXFAMILY"/>
</dbReference>
<dbReference type="RefSeq" id="WP_171246645.1">
    <property type="nucleotide sequence ID" value="NZ_JABFAJ010000011.1"/>
</dbReference>
<keyword evidence="7" id="KW-1185">Reference proteome</keyword>
<dbReference type="InterPro" id="IPR000086">
    <property type="entry name" value="NUDIX_hydrolase_dom"/>
</dbReference>
<sequence length="173" mass="18795">MTGVEWWDVLDEAGKPTGEAFRRGTPGWPAGRFHLIVATCVVRADGSVLLTRRAVTKSEFPLAWEFPGGSALAGESSRRAAQRELREETGVEVAEDELELVGRFREQSALLDMYVVAVQGVPVVTVDEAEVDDAAWVTWDDVGARLGAGRMAEPWVDRLHALGPGLRSAAVPR</sequence>
<dbReference type="Gene3D" id="3.90.79.10">
    <property type="entry name" value="Nucleoside Triphosphate Pyrophosphohydrolase"/>
    <property type="match status" value="1"/>
</dbReference>
<dbReference type="GO" id="GO:0016787">
    <property type="term" value="F:hydrolase activity"/>
    <property type="evidence" value="ECO:0007669"/>
    <property type="project" value="UniProtKB-KW"/>
</dbReference>
<proteinExistence type="inferred from homology"/>
<protein>
    <submittedName>
        <fullName evidence="6">NUDIX hydrolase</fullName>
    </submittedName>
</protein>
<dbReference type="InterPro" id="IPR015797">
    <property type="entry name" value="NUDIX_hydrolase-like_dom_sf"/>
</dbReference>
<evidence type="ECO:0000256" key="3">
    <source>
        <dbReference type="ARBA" id="ARBA00022801"/>
    </source>
</evidence>
<comment type="caution">
    <text evidence="6">The sequence shown here is derived from an EMBL/GenBank/DDBJ whole genome shotgun (WGS) entry which is preliminary data.</text>
</comment>
<dbReference type="PROSITE" id="PS00893">
    <property type="entry name" value="NUDIX_BOX"/>
    <property type="match status" value="1"/>
</dbReference>
<keyword evidence="3 4" id="KW-0378">Hydrolase</keyword>
<dbReference type="PANTHER" id="PTHR43046:SF2">
    <property type="entry name" value="8-OXO-DGTP DIPHOSPHATASE-RELATED"/>
    <property type="match status" value="1"/>
</dbReference>
<evidence type="ECO:0000256" key="4">
    <source>
        <dbReference type="RuleBase" id="RU003476"/>
    </source>
</evidence>
<dbReference type="Pfam" id="PF00293">
    <property type="entry name" value="NUDIX"/>
    <property type="match status" value="1"/>
</dbReference>
<organism evidence="6 7">
    <name type="scientific">Isoptericola sediminis</name>
    <dbReference type="NCBI Taxonomy" id="2733572"/>
    <lineage>
        <taxon>Bacteria</taxon>
        <taxon>Bacillati</taxon>
        <taxon>Actinomycetota</taxon>
        <taxon>Actinomycetes</taxon>
        <taxon>Micrococcales</taxon>
        <taxon>Promicromonosporaceae</taxon>
        <taxon>Isoptericola</taxon>
    </lineage>
</organism>
<reference evidence="6 7" key="1">
    <citation type="submission" date="2020-05" db="EMBL/GenBank/DDBJ databases">
        <title>Genome sequence of Isoptericola sp. JC619 isolated from Chilika lagoon, India.</title>
        <authorList>
            <person name="Kumar D."/>
            <person name="Appam K."/>
            <person name="Gandham S."/>
            <person name="Uppada J."/>
            <person name="Sasikala C."/>
            <person name="Venkata Ramana C."/>
        </authorList>
    </citation>
    <scope>NUCLEOTIDE SEQUENCE [LARGE SCALE GENOMIC DNA]</scope>
    <source>
        <strain evidence="6 7">JC619</strain>
    </source>
</reference>
<evidence type="ECO:0000259" key="5">
    <source>
        <dbReference type="PROSITE" id="PS51462"/>
    </source>
</evidence>